<keyword evidence="8" id="KW-0805">Transcription regulation</keyword>
<feature type="compositionally biased region" description="Acidic residues" evidence="13">
    <location>
        <begin position="711"/>
        <end position="720"/>
    </location>
</feature>
<dbReference type="InterPro" id="IPR002902">
    <property type="entry name" value="GNK2"/>
</dbReference>
<dbReference type="CDD" id="cd23509">
    <property type="entry name" value="Gnk2-like"/>
    <property type="match status" value="2"/>
</dbReference>
<gene>
    <name evidence="17" type="ORF">RHSIM_Rhsim09G0041400</name>
</gene>
<dbReference type="InterPro" id="IPR003656">
    <property type="entry name" value="Znf_BED"/>
</dbReference>
<feature type="region of interest" description="Disordered" evidence="13">
    <location>
        <begin position="710"/>
        <end position="746"/>
    </location>
</feature>
<dbReference type="FunFam" id="1.10.260.80:FF:000001">
    <property type="entry name" value="Haloacid dehalogenase-like hydrolase domain-containing protein"/>
    <property type="match status" value="1"/>
</dbReference>
<feature type="domain" description="Gnk2-homologous" evidence="16">
    <location>
        <begin position="24"/>
        <end position="138"/>
    </location>
</feature>
<keyword evidence="10" id="KW-0804">Transcription</keyword>
<evidence type="ECO:0000256" key="13">
    <source>
        <dbReference type="SAM" id="MobiDB-lite"/>
    </source>
</evidence>
<keyword evidence="7" id="KW-0862">Zinc</keyword>
<reference evidence="17" key="1">
    <citation type="submission" date="2019-11" db="EMBL/GenBank/DDBJ databases">
        <authorList>
            <person name="Liu Y."/>
            <person name="Hou J."/>
            <person name="Li T.-Q."/>
            <person name="Guan C.-H."/>
            <person name="Wu X."/>
            <person name="Wu H.-Z."/>
            <person name="Ling F."/>
            <person name="Zhang R."/>
            <person name="Shi X.-G."/>
            <person name="Ren J.-P."/>
            <person name="Chen E.-F."/>
            <person name="Sun J.-M."/>
        </authorList>
    </citation>
    <scope>NUCLEOTIDE SEQUENCE</scope>
    <source>
        <strain evidence="17">Adult_tree_wgs_1</strain>
        <tissue evidence="17">Leaves</tissue>
    </source>
</reference>
<evidence type="ECO:0000256" key="11">
    <source>
        <dbReference type="ARBA" id="ARBA00023242"/>
    </source>
</evidence>
<feature type="chain" id="PRO_5032783803" evidence="14">
    <location>
        <begin position="25"/>
        <end position="1195"/>
    </location>
</feature>
<dbReference type="OrthoDB" id="2792843at2759"/>
<keyword evidence="3" id="KW-0479">Metal-binding</keyword>
<evidence type="ECO:0000256" key="12">
    <source>
        <dbReference type="PROSITE-ProRule" id="PRU00027"/>
    </source>
</evidence>
<proteinExistence type="predicted"/>
<dbReference type="InterPro" id="IPR008906">
    <property type="entry name" value="HATC_C_dom"/>
</dbReference>
<evidence type="ECO:0000256" key="2">
    <source>
        <dbReference type="ARBA" id="ARBA00011738"/>
    </source>
</evidence>
<dbReference type="Gene3D" id="3.30.430.20">
    <property type="entry name" value="Gnk2 domain, C-X8-C-X2-C motif"/>
    <property type="match status" value="2"/>
</dbReference>
<dbReference type="EMBL" id="WJXA01000009">
    <property type="protein sequence ID" value="KAF7133190.1"/>
    <property type="molecule type" value="Genomic_DNA"/>
</dbReference>
<dbReference type="GO" id="GO:0008270">
    <property type="term" value="F:zinc ion binding"/>
    <property type="evidence" value="ECO:0007669"/>
    <property type="project" value="UniProtKB-KW"/>
</dbReference>
<sequence length="1195" mass="134933">MGVLRSVFFLSLVILINLLSFTVSSNQRRIDYFCNYTSTNTYQTNRDILLASLSNKTNEYGYSSSSEGTNPDMVYAMALCRADVEPDTCRECINNATAMLGSCPYGKAPTEWPEYNPDDMEGIVWYDYCMVRYSRKAMEGVMAGDPRVFSWNVQKNATSVEPFKDALRNLLMNDLRVRAAKGGTRQKFDSGYAPGPDNIPIYAFTQCTPDLSKQQCEDCLQQAIEDIPNCCGFGPVGGRVLKPSCNFRYENASFLGVIPGIVSLFIILRKKNQGDYLGEPRTYVEVWEKGKSLLVFFSLRAVTSAEVMDSASGDEVEAVIHGGPTVPRKCTKRKAKAKPKPKPPQARKQGTGRPESVVWDHFDKIEAKNTADGIQRGICKYCRNEYMADPKMHGTSSMLAHISICKKYPYNREPKGGQQTLSFEPKKDGKEGFELVATSFSTESARTALVEMVMLDELSFAFVEGVGFRKFCKALQPMFEPISRYTVARDVVKIFNREKAKLMNVLRGRRVSLTTDTWTSIQNLNYMCLTAHFIDDDWKLHKRILNFCIVDDHKGDTIGKKIEACLLEWNIGGVFTITVDNASSNATAIKYLVRKTKDWEGTVLGHDYLHVRCCAHILNLIVSDGLEERAPSIASIREVVRYVRSSPSRLDSFKKCVLKEKIESKKYLCLDVPTRWNSTYLMLDAAQKFEKAFNRLHEEDSNFKAVFKDDELSEGEEENENNGAFEGNRGSGRNRGNGEKRKPTKKDWGDCRTFVHFLRLFYIATKRFSGSLYVTSDVFFKDMYVIQLEVEKLLKSSDILLFSMALSMKEKLDKYWGKGDKMNLLLYVAPVLDPRKKLDYVEFCFKRLYGEDIAKAMKEKVKNCLIRLFEYYAKHDKNSVEVPNVREASAMTIDDDFDDPHKALASQFSSYMEQQYSISSKSEVDKYLTESCETEDDDSKFCILMWWKNNSVRYNVLSQVARDVLAFPVSTVASESAFSTGGRILDPFRSSLSPAMVEMLAWRSWREGTASNVIDPTLRTNFSCASEMMIHIHIGLLCVPENVARRPTMGSVVVMLSSSSITLSVPSEPGFFLLGINSEVPRVNGDSLGVNELTQSVNEVSITGNSSSDSSSLSSWGVVVGMDGTLTVPVIDFQAMYRAVLGEEEYLALKSRKPFTGIDIMLHIENWSPDKQRRAYEINADFEQQGLDRLQIMPG</sequence>
<comment type="subcellular location">
    <subcellularLocation>
        <location evidence="1">Nucleus</location>
    </subcellularLocation>
</comment>
<keyword evidence="5" id="KW-0677">Repeat</keyword>
<feature type="compositionally biased region" description="Basic and acidic residues" evidence="13">
    <location>
        <begin position="736"/>
        <end position="746"/>
    </location>
</feature>
<dbReference type="Pfam" id="PF05699">
    <property type="entry name" value="Dimer_Tnp_hAT"/>
    <property type="match status" value="1"/>
</dbReference>
<evidence type="ECO:0000256" key="4">
    <source>
        <dbReference type="ARBA" id="ARBA00022729"/>
    </source>
</evidence>
<comment type="caution">
    <text evidence="17">The sequence shown here is derived from an EMBL/GenBank/DDBJ whole genome shotgun (WGS) entry which is preliminary data.</text>
</comment>
<evidence type="ECO:0000256" key="8">
    <source>
        <dbReference type="ARBA" id="ARBA00023015"/>
    </source>
</evidence>
<dbReference type="SMART" id="SM00614">
    <property type="entry name" value="ZnF_BED"/>
    <property type="match status" value="1"/>
</dbReference>
<dbReference type="Gene3D" id="3.40.50.1000">
    <property type="entry name" value="HAD superfamily/HAD-like"/>
    <property type="match status" value="1"/>
</dbReference>
<dbReference type="GO" id="GO:0003677">
    <property type="term" value="F:DNA binding"/>
    <property type="evidence" value="ECO:0007669"/>
    <property type="project" value="UniProtKB-KW"/>
</dbReference>
<evidence type="ECO:0000259" key="16">
    <source>
        <dbReference type="PROSITE" id="PS51473"/>
    </source>
</evidence>
<dbReference type="Pfam" id="PF14372">
    <property type="entry name" value="hAT-like_RNase-H"/>
    <property type="match status" value="1"/>
</dbReference>
<dbReference type="PROSITE" id="PS51473">
    <property type="entry name" value="GNK2"/>
    <property type="match status" value="2"/>
</dbReference>
<dbReference type="InterPro" id="IPR036236">
    <property type="entry name" value="Znf_C2H2_sf"/>
</dbReference>
<protein>
    <submittedName>
        <fullName evidence="17">Uncharacterized protein</fullName>
    </submittedName>
</protein>
<dbReference type="InterPro" id="IPR012337">
    <property type="entry name" value="RNaseH-like_sf"/>
</dbReference>
<evidence type="ECO:0000256" key="1">
    <source>
        <dbReference type="ARBA" id="ARBA00004123"/>
    </source>
</evidence>
<evidence type="ECO:0000256" key="6">
    <source>
        <dbReference type="ARBA" id="ARBA00022771"/>
    </source>
</evidence>
<accession>A0A834GGC2</accession>
<keyword evidence="11" id="KW-0539">Nucleus</keyword>
<evidence type="ECO:0000313" key="18">
    <source>
        <dbReference type="Proteomes" id="UP000626092"/>
    </source>
</evidence>
<dbReference type="PROSITE" id="PS50808">
    <property type="entry name" value="ZF_BED"/>
    <property type="match status" value="1"/>
</dbReference>
<evidence type="ECO:0000256" key="5">
    <source>
        <dbReference type="ARBA" id="ARBA00022737"/>
    </source>
</evidence>
<evidence type="ECO:0000256" key="3">
    <source>
        <dbReference type="ARBA" id="ARBA00022723"/>
    </source>
</evidence>
<dbReference type="FunFam" id="3.30.430.20:FF:000002">
    <property type="entry name" value="Cysteine-rich receptor-like protein kinase 10"/>
    <property type="match status" value="1"/>
</dbReference>
<dbReference type="InterPro" id="IPR025525">
    <property type="entry name" value="hAT-like_transposase_RNase-H"/>
</dbReference>
<keyword evidence="9" id="KW-0238">DNA-binding</keyword>
<organism evidence="17 18">
    <name type="scientific">Rhododendron simsii</name>
    <name type="common">Sims's rhododendron</name>
    <dbReference type="NCBI Taxonomy" id="118357"/>
    <lineage>
        <taxon>Eukaryota</taxon>
        <taxon>Viridiplantae</taxon>
        <taxon>Streptophyta</taxon>
        <taxon>Embryophyta</taxon>
        <taxon>Tracheophyta</taxon>
        <taxon>Spermatophyta</taxon>
        <taxon>Magnoliopsida</taxon>
        <taxon>eudicotyledons</taxon>
        <taxon>Gunneridae</taxon>
        <taxon>Pentapetalae</taxon>
        <taxon>asterids</taxon>
        <taxon>Ericales</taxon>
        <taxon>Ericaceae</taxon>
        <taxon>Ericoideae</taxon>
        <taxon>Rhodoreae</taxon>
        <taxon>Rhododendron</taxon>
    </lineage>
</organism>
<feature type="domain" description="BED-type" evidence="15">
    <location>
        <begin position="353"/>
        <end position="412"/>
    </location>
</feature>
<evidence type="ECO:0000259" key="15">
    <source>
        <dbReference type="PROSITE" id="PS50808"/>
    </source>
</evidence>
<evidence type="ECO:0000256" key="9">
    <source>
        <dbReference type="ARBA" id="ARBA00023125"/>
    </source>
</evidence>
<keyword evidence="18" id="KW-1185">Reference proteome</keyword>
<feature type="domain" description="Gnk2-homologous" evidence="16">
    <location>
        <begin position="144"/>
        <end position="254"/>
    </location>
</feature>
<dbReference type="Pfam" id="PF01657">
    <property type="entry name" value="Stress-antifung"/>
    <property type="match status" value="2"/>
</dbReference>
<dbReference type="Gene3D" id="1.10.260.80">
    <property type="match status" value="1"/>
</dbReference>
<dbReference type="GO" id="GO:0005634">
    <property type="term" value="C:nucleus"/>
    <property type="evidence" value="ECO:0007669"/>
    <property type="project" value="UniProtKB-SubCell"/>
</dbReference>
<evidence type="ECO:0000256" key="7">
    <source>
        <dbReference type="ARBA" id="ARBA00022833"/>
    </source>
</evidence>
<dbReference type="InterPro" id="IPR052035">
    <property type="entry name" value="ZnF_BED_domain_contain"/>
</dbReference>
<dbReference type="InterPro" id="IPR023214">
    <property type="entry name" value="HAD_sf"/>
</dbReference>
<dbReference type="Pfam" id="PF02892">
    <property type="entry name" value="zf-BED"/>
    <property type="match status" value="1"/>
</dbReference>
<keyword evidence="6 12" id="KW-0863">Zinc-finger</keyword>
<dbReference type="GO" id="GO:0046983">
    <property type="term" value="F:protein dimerization activity"/>
    <property type="evidence" value="ECO:0007669"/>
    <property type="project" value="InterPro"/>
</dbReference>
<feature type="compositionally biased region" description="Basic residues" evidence="13">
    <location>
        <begin position="329"/>
        <end position="341"/>
    </location>
</feature>
<feature type="region of interest" description="Disordered" evidence="13">
    <location>
        <begin position="322"/>
        <end position="355"/>
    </location>
</feature>
<evidence type="ECO:0000256" key="10">
    <source>
        <dbReference type="ARBA" id="ARBA00023163"/>
    </source>
</evidence>
<dbReference type="AlphaFoldDB" id="A0A834GGC2"/>
<dbReference type="SUPFAM" id="SSF57667">
    <property type="entry name" value="beta-beta-alpha zinc fingers"/>
    <property type="match status" value="1"/>
</dbReference>
<dbReference type="InterPro" id="IPR038408">
    <property type="entry name" value="GNK2_sf"/>
</dbReference>
<dbReference type="SUPFAM" id="SSF53098">
    <property type="entry name" value="Ribonuclease H-like"/>
    <property type="match status" value="1"/>
</dbReference>
<dbReference type="PANTHER" id="PTHR46481">
    <property type="entry name" value="ZINC FINGER BED DOMAIN-CONTAINING PROTEIN 4"/>
    <property type="match status" value="1"/>
</dbReference>
<evidence type="ECO:0000256" key="14">
    <source>
        <dbReference type="SAM" id="SignalP"/>
    </source>
</evidence>
<keyword evidence="4 14" id="KW-0732">Signal</keyword>
<dbReference type="Proteomes" id="UP000626092">
    <property type="component" value="Unassembled WGS sequence"/>
</dbReference>
<evidence type="ECO:0000313" key="17">
    <source>
        <dbReference type="EMBL" id="KAF7133190.1"/>
    </source>
</evidence>
<comment type="subunit">
    <text evidence="2">Homodimer.</text>
</comment>
<feature type="signal peptide" evidence="14">
    <location>
        <begin position="1"/>
        <end position="24"/>
    </location>
</feature>
<dbReference type="PANTHER" id="PTHR46481:SF8">
    <property type="entry name" value="ZINC FINGER BED DOMAIN-CONTAINING PROTEIN RICESLEEPER 1-LIKE"/>
    <property type="match status" value="1"/>
</dbReference>
<name>A0A834GGC2_RHOSS</name>